<proteinExistence type="inferred from homology"/>
<dbReference type="InterPro" id="IPR011013">
    <property type="entry name" value="Gal_mutarotase_sf_dom"/>
</dbReference>
<evidence type="ECO:0000256" key="2">
    <source>
        <dbReference type="PIRSR" id="PIRSR036289-50"/>
    </source>
</evidence>
<feature type="active site" description="Proton donor" evidence="2">
    <location>
        <position position="480"/>
    </location>
</feature>
<dbReference type="InterPro" id="IPR008928">
    <property type="entry name" value="6-hairpin_glycosidase_sf"/>
</dbReference>
<comment type="similarity">
    <text evidence="1">Belongs to the glycosyl hydrolase 65 family.</text>
</comment>
<keyword evidence="7" id="KW-0378">Hydrolase</keyword>
<dbReference type="Gene3D" id="2.60.420.10">
    <property type="entry name" value="Maltose phosphorylase, domain 3"/>
    <property type="match status" value="1"/>
</dbReference>
<dbReference type="PIRSF" id="PIRSF036289">
    <property type="entry name" value="Glycosyl_hydrolase_malt_phosph"/>
    <property type="match status" value="1"/>
</dbReference>
<protein>
    <submittedName>
        <fullName evidence="7">Glycosyl hydrolase family 65 central catalytic domain protein</fullName>
    </submittedName>
</protein>
<dbReference type="Gene3D" id="2.70.98.40">
    <property type="entry name" value="Glycoside hydrolase, family 65, N-terminal domain"/>
    <property type="match status" value="1"/>
</dbReference>
<dbReference type="InterPro" id="IPR017045">
    <property type="entry name" value="Malt_Pase/Glycosyl_Hdrlase"/>
</dbReference>
<evidence type="ECO:0000256" key="1">
    <source>
        <dbReference type="ARBA" id="ARBA00006768"/>
    </source>
</evidence>
<dbReference type="SUPFAM" id="SSF74650">
    <property type="entry name" value="Galactose mutarotase-like"/>
    <property type="match status" value="1"/>
</dbReference>
<feature type="domain" description="Glycoside hydrolase family 65 N-terminal" evidence="6">
    <location>
        <begin position="18"/>
        <end position="255"/>
    </location>
</feature>
<evidence type="ECO:0000259" key="6">
    <source>
        <dbReference type="Pfam" id="PF03636"/>
    </source>
</evidence>
<dbReference type="InterPro" id="IPR005196">
    <property type="entry name" value="Glyco_hydro_65_N"/>
</dbReference>
<comment type="caution">
    <text evidence="7">The sequence shown here is derived from an EMBL/GenBank/DDBJ whole genome shotgun (WGS) entry which is preliminary data.</text>
</comment>
<dbReference type="GO" id="GO:0030246">
    <property type="term" value="F:carbohydrate binding"/>
    <property type="evidence" value="ECO:0007669"/>
    <property type="project" value="InterPro"/>
</dbReference>
<dbReference type="PANTHER" id="PTHR11051">
    <property type="entry name" value="GLYCOSYL HYDROLASE-RELATED"/>
    <property type="match status" value="1"/>
</dbReference>
<dbReference type="AlphaFoldDB" id="F0EGG3"/>
<evidence type="ECO:0000313" key="8">
    <source>
        <dbReference type="Proteomes" id="UP000004835"/>
    </source>
</evidence>
<feature type="domain" description="Glycoside hydrolase family 65 C-terminal" evidence="5">
    <location>
        <begin position="689"/>
        <end position="749"/>
    </location>
</feature>
<dbReference type="Pfam" id="PF03632">
    <property type="entry name" value="Glyco_hydro_65m"/>
    <property type="match status" value="1"/>
</dbReference>
<feature type="binding site" evidence="3">
    <location>
        <begin position="353"/>
        <end position="354"/>
    </location>
    <ligand>
        <name>substrate</name>
    </ligand>
</feature>
<dbReference type="InterPro" id="IPR012341">
    <property type="entry name" value="6hp_glycosidase-like_sf"/>
</dbReference>
<dbReference type="HOGENOM" id="CLU_006285_2_2_9"/>
<sequence length="764" mass="88547">MGKIADRYYTVDPWIISEEGFDKERSEVSESIFSLANEYMGIRGYFEEGYSGERLLGSYFNGIYENSPKENRVKYKGIISRSHFMVNAVDWLYTRIWCGEVLLDLAYSDIESFQRRLDLRTGILTRSFYWKPEKDIKLKVTFERSLDRATVSLGYQQISLKVIEGSPSISILMGIDFATSHLSEGQNFWVEREKESSNRHAFLAAETRSTKQTIYAGFSLSATESLDTQLVERDKFIGRKFNVKLEEGMNFQVNRNAVNIADKTGLDLNQLKQHCLTDLEKSLSFGEMERKSRTYWQNVWAKEDIQIDGDPSNQQGIRYCIFQLHQTYHGQDPSHNIGAKGLTGEAYGGHAFWDTETSCFPFYLLTNLDAAKNLLEFRYHTLPEAKKRARQLDCQGACYPIATLNGNEASDLWQHASLQFQPSTAVAYGIWHYMQVAKDTEFLYGHGIEMLIEISRFLASRGDWSPEGEFGFFGVMGPDEFQMMVNHNTYTNYMAKRTFDYTVEVLKKLKTSNETRYSTLLSAHGLSEKEIGYWQICSKEMLILKTEYGLFEQHDGFFKLPHVDIRSIPIEEFPLYDHWSYDRIYRNNMIKQPDVLMFLFLYNQSFPKAEKQINYDYYEPRTIHESSLSPSIHSILAAELGMENEAYHFFEFATRMDLDNFNRNTREGLHMTSIAAAWMNIVYGFGGVRTDREGIKLAPTIPVDWKKYTFKITYNQCLIDVSVTRQSIKISLIKGRAIQLQVYQKKLTLTQNPIVIERSTKRSV</sequence>
<dbReference type="SUPFAM" id="SSF48208">
    <property type="entry name" value="Six-hairpin glycosidases"/>
    <property type="match status" value="1"/>
</dbReference>
<dbReference type="GO" id="GO:0005975">
    <property type="term" value="P:carbohydrate metabolic process"/>
    <property type="evidence" value="ECO:0007669"/>
    <property type="project" value="InterPro"/>
</dbReference>
<dbReference type="GO" id="GO:0016757">
    <property type="term" value="F:glycosyltransferase activity"/>
    <property type="evidence" value="ECO:0007669"/>
    <property type="project" value="UniProtKB-ARBA"/>
</dbReference>
<feature type="binding site" evidence="3">
    <location>
        <begin position="591"/>
        <end position="592"/>
    </location>
    <ligand>
        <name>substrate</name>
    </ligand>
</feature>
<evidence type="ECO:0000259" key="5">
    <source>
        <dbReference type="Pfam" id="PF03633"/>
    </source>
</evidence>
<dbReference type="GO" id="GO:0004553">
    <property type="term" value="F:hydrolase activity, hydrolyzing O-glycosyl compounds"/>
    <property type="evidence" value="ECO:0007669"/>
    <property type="project" value="TreeGrafter"/>
</dbReference>
<accession>F0EGG3</accession>
<dbReference type="EMBL" id="AEWT01000002">
    <property type="protein sequence ID" value="EGC70883.1"/>
    <property type="molecule type" value="Genomic_DNA"/>
</dbReference>
<gene>
    <name evidence="7" type="ORF">HMPREF9087_0260</name>
</gene>
<dbReference type="Proteomes" id="UP000004835">
    <property type="component" value="Unassembled WGS sequence"/>
</dbReference>
<dbReference type="Gene3D" id="1.50.10.10">
    <property type="match status" value="1"/>
</dbReference>
<dbReference type="Pfam" id="PF03636">
    <property type="entry name" value="Glyco_hydro_65N"/>
    <property type="match status" value="1"/>
</dbReference>
<evidence type="ECO:0000256" key="3">
    <source>
        <dbReference type="PIRSR" id="PIRSR036289-51"/>
    </source>
</evidence>
<dbReference type="InterPro" id="IPR037018">
    <property type="entry name" value="GH65_N"/>
</dbReference>
<name>F0EGG3_ENTCA</name>
<dbReference type="Pfam" id="PF03633">
    <property type="entry name" value="Glyco_hydro_65C"/>
    <property type="match status" value="1"/>
</dbReference>
<feature type="domain" description="Glycoside hydrolase family 65 central catalytic" evidence="4">
    <location>
        <begin position="318"/>
        <end position="679"/>
    </location>
</feature>
<organism evidence="7 8">
    <name type="scientific">Enterococcus casseliflavus ATCC 12755</name>
    <dbReference type="NCBI Taxonomy" id="888066"/>
    <lineage>
        <taxon>Bacteria</taxon>
        <taxon>Bacillati</taxon>
        <taxon>Bacillota</taxon>
        <taxon>Bacilli</taxon>
        <taxon>Lactobacillales</taxon>
        <taxon>Enterococcaceae</taxon>
        <taxon>Enterococcus</taxon>
    </lineage>
</organism>
<dbReference type="PANTHER" id="PTHR11051:SF14">
    <property type="entry name" value="MALTOSE PHOSPHORYLASE"/>
    <property type="match status" value="1"/>
</dbReference>
<dbReference type="InterPro" id="IPR005195">
    <property type="entry name" value="Glyco_hydro_65_M"/>
</dbReference>
<dbReference type="RefSeq" id="WP_005232439.1">
    <property type="nucleotide sequence ID" value="NZ_GL872323.1"/>
</dbReference>
<evidence type="ECO:0000313" key="7">
    <source>
        <dbReference type="EMBL" id="EGC70883.1"/>
    </source>
</evidence>
<evidence type="ECO:0000259" key="4">
    <source>
        <dbReference type="Pfam" id="PF03632"/>
    </source>
</evidence>
<reference evidence="7 8" key="1">
    <citation type="submission" date="2011-01" db="EMBL/GenBank/DDBJ databases">
        <authorList>
            <person name="Muzny D."/>
            <person name="Qin X."/>
            <person name="Deng J."/>
            <person name="Jiang H."/>
            <person name="Liu Y."/>
            <person name="Qu J."/>
            <person name="Song X.-Z."/>
            <person name="Zhang L."/>
            <person name="Thornton R."/>
            <person name="Coyle M."/>
            <person name="Francisco L."/>
            <person name="Jackson L."/>
            <person name="Javaid M."/>
            <person name="Korchina V."/>
            <person name="Kovar C."/>
            <person name="Mata R."/>
            <person name="Mathew T."/>
            <person name="Ngo R."/>
            <person name="Nguyen L."/>
            <person name="Nguyen N."/>
            <person name="Okwuonu G."/>
            <person name="Ongeri F."/>
            <person name="Pham C."/>
            <person name="Simmons D."/>
            <person name="Wilczek-Boney K."/>
            <person name="Hale W."/>
            <person name="Jakkamsetti A."/>
            <person name="Pham P."/>
            <person name="Ruth R."/>
            <person name="San Lucas F."/>
            <person name="Warren J."/>
            <person name="Zhang J."/>
            <person name="Zhao Z."/>
            <person name="Zhou C."/>
            <person name="Zhu D."/>
            <person name="Lee S."/>
            <person name="Bess C."/>
            <person name="Blankenburg K."/>
            <person name="Forbes L."/>
            <person name="Fu Q."/>
            <person name="Gubbala S."/>
            <person name="Hirani K."/>
            <person name="Jayaseelan J.C."/>
            <person name="Lara F."/>
            <person name="Munidasa M."/>
            <person name="Palculict T."/>
            <person name="Patil S."/>
            <person name="Pu L.-L."/>
            <person name="Saada N."/>
            <person name="Tang L."/>
            <person name="Weissenberger G."/>
            <person name="Zhu Y."/>
            <person name="Hemphill L."/>
            <person name="Shang Y."/>
            <person name="Youmans B."/>
            <person name="Ayvaz T."/>
            <person name="Ross M."/>
            <person name="Santibanez J."/>
            <person name="Aqrawi P."/>
            <person name="Gross S."/>
            <person name="Joshi V."/>
            <person name="Fowler G."/>
            <person name="Nazareth L."/>
            <person name="Reid J."/>
            <person name="Worley K."/>
            <person name="Petrosino J."/>
            <person name="Highlander S."/>
            <person name="Gibbs R."/>
        </authorList>
    </citation>
    <scope>NUCLEOTIDE SEQUENCE [LARGE SCALE GENOMIC DNA]</scope>
    <source>
        <strain evidence="7 8">ATCC 12755</strain>
    </source>
</reference>
<dbReference type="InterPro" id="IPR005194">
    <property type="entry name" value="Glyco_hydro_65_C"/>
</dbReference>